<sequence length="210" mass="24783">MHFINSILALFIVLLYQISIKNDHLRDLREFWSYINGSENFTIKFMDETIKSSLLILPNVEACKKGSKYLIVIISRTESFSIRNAIRDTWLNSKNANILRNGFIVAYFLVGIKYDDSTIMMKIIDESMKYNDLIVTSLTDTYDTLTFKVYTAMYFKQAYCKYVRYYIKVDDDVVIDLDRLDQQANSFSNLAHIYGAIRYNDRVIRRRMDK</sequence>
<keyword evidence="11" id="KW-0732">Signal</keyword>
<evidence type="ECO:0000256" key="4">
    <source>
        <dbReference type="ARBA" id="ARBA00022679"/>
    </source>
</evidence>
<evidence type="ECO:0000313" key="12">
    <source>
        <dbReference type="EMBL" id="CAG9540289.1"/>
    </source>
</evidence>
<dbReference type="GO" id="GO:0000139">
    <property type="term" value="C:Golgi membrane"/>
    <property type="evidence" value="ECO:0007669"/>
    <property type="project" value="UniProtKB-SubCell"/>
</dbReference>
<evidence type="ECO:0000256" key="2">
    <source>
        <dbReference type="ARBA" id="ARBA00008661"/>
    </source>
</evidence>
<evidence type="ECO:0000256" key="3">
    <source>
        <dbReference type="ARBA" id="ARBA00022676"/>
    </source>
</evidence>
<comment type="caution">
    <text evidence="12">The sequence shown here is derived from an EMBL/GenBank/DDBJ whole genome shotgun (WGS) entry which is preliminary data.</text>
</comment>
<accession>A0A8J2MCM7</accession>
<keyword evidence="3 10" id="KW-0328">Glycosyltransferase</keyword>
<comment type="subcellular location">
    <subcellularLocation>
        <location evidence="1 10">Golgi apparatus membrane</location>
        <topology evidence="1 10">Single-pass type II membrane protein</topology>
    </subcellularLocation>
</comment>
<dbReference type="OrthoDB" id="6086505at2759"/>
<dbReference type="AlphaFoldDB" id="A0A8J2MCM7"/>
<gene>
    <name evidence="12" type="ORF">CJOHNSTONI_LOCUS9819</name>
</gene>
<feature type="signal peptide" evidence="11">
    <location>
        <begin position="1"/>
        <end position="17"/>
    </location>
</feature>
<evidence type="ECO:0000256" key="7">
    <source>
        <dbReference type="ARBA" id="ARBA00022989"/>
    </source>
</evidence>
<reference evidence="12" key="1">
    <citation type="submission" date="2021-09" db="EMBL/GenBank/DDBJ databases">
        <authorList>
            <consortium name="Pathogen Informatics"/>
        </authorList>
    </citation>
    <scope>NUCLEOTIDE SEQUENCE</scope>
</reference>
<dbReference type="GO" id="GO:0016758">
    <property type="term" value="F:hexosyltransferase activity"/>
    <property type="evidence" value="ECO:0007669"/>
    <property type="project" value="InterPro"/>
</dbReference>
<evidence type="ECO:0000256" key="11">
    <source>
        <dbReference type="SAM" id="SignalP"/>
    </source>
</evidence>
<dbReference type="InterPro" id="IPR002659">
    <property type="entry name" value="Glyco_trans_31"/>
</dbReference>
<evidence type="ECO:0000313" key="13">
    <source>
        <dbReference type="Proteomes" id="UP000746747"/>
    </source>
</evidence>
<keyword evidence="6" id="KW-0735">Signal-anchor</keyword>
<keyword evidence="13" id="KW-1185">Reference proteome</keyword>
<evidence type="ECO:0000256" key="9">
    <source>
        <dbReference type="ARBA" id="ARBA00023136"/>
    </source>
</evidence>
<evidence type="ECO:0000256" key="1">
    <source>
        <dbReference type="ARBA" id="ARBA00004323"/>
    </source>
</evidence>
<proteinExistence type="inferred from homology"/>
<keyword evidence="9" id="KW-0472">Membrane</keyword>
<evidence type="ECO:0000256" key="5">
    <source>
        <dbReference type="ARBA" id="ARBA00022692"/>
    </source>
</evidence>
<keyword evidence="8 10" id="KW-0333">Golgi apparatus</keyword>
<feature type="chain" id="PRO_5035159062" description="Hexosyltransferase" evidence="11">
    <location>
        <begin position="18"/>
        <end position="210"/>
    </location>
</feature>
<comment type="similarity">
    <text evidence="2 10">Belongs to the glycosyltransferase 31 family.</text>
</comment>
<keyword evidence="7" id="KW-1133">Transmembrane helix</keyword>
<keyword evidence="4" id="KW-0808">Transferase</keyword>
<dbReference type="Pfam" id="PF01762">
    <property type="entry name" value="Galactosyl_T"/>
    <property type="match status" value="1"/>
</dbReference>
<dbReference type="GO" id="GO:0006493">
    <property type="term" value="P:protein O-linked glycosylation"/>
    <property type="evidence" value="ECO:0007669"/>
    <property type="project" value="TreeGrafter"/>
</dbReference>
<keyword evidence="5" id="KW-0812">Transmembrane</keyword>
<dbReference type="PANTHER" id="PTHR11214:SF314">
    <property type="entry name" value="HEXOSYLTRANSFERASE"/>
    <property type="match status" value="1"/>
</dbReference>
<evidence type="ECO:0000256" key="6">
    <source>
        <dbReference type="ARBA" id="ARBA00022968"/>
    </source>
</evidence>
<dbReference type="EMBL" id="CAKAEH010001929">
    <property type="protein sequence ID" value="CAG9540289.1"/>
    <property type="molecule type" value="Genomic_DNA"/>
</dbReference>
<evidence type="ECO:0000256" key="8">
    <source>
        <dbReference type="ARBA" id="ARBA00023034"/>
    </source>
</evidence>
<protein>
    <recommendedName>
        <fullName evidence="10">Hexosyltransferase</fullName>
        <ecNumber evidence="10">2.4.1.-</ecNumber>
    </recommendedName>
</protein>
<name>A0A8J2MCM7_9BILA</name>
<dbReference type="Gene3D" id="3.90.550.50">
    <property type="match status" value="1"/>
</dbReference>
<dbReference type="PANTHER" id="PTHR11214">
    <property type="entry name" value="BETA-1,3-N-ACETYLGLUCOSAMINYLTRANSFERASE"/>
    <property type="match status" value="1"/>
</dbReference>
<dbReference type="EC" id="2.4.1.-" evidence="10"/>
<organism evidence="12 13">
    <name type="scientific">Cercopithifilaria johnstoni</name>
    <dbReference type="NCBI Taxonomy" id="2874296"/>
    <lineage>
        <taxon>Eukaryota</taxon>
        <taxon>Metazoa</taxon>
        <taxon>Ecdysozoa</taxon>
        <taxon>Nematoda</taxon>
        <taxon>Chromadorea</taxon>
        <taxon>Rhabditida</taxon>
        <taxon>Spirurina</taxon>
        <taxon>Spiruromorpha</taxon>
        <taxon>Filarioidea</taxon>
        <taxon>Onchocercidae</taxon>
        <taxon>Cercopithifilaria</taxon>
    </lineage>
</organism>
<evidence type="ECO:0000256" key="10">
    <source>
        <dbReference type="RuleBase" id="RU363063"/>
    </source>
</evidence>
<dbReference type="Proteomes" id="UP000746747">
    <property type="component" value="Unassembled WGS sequence"/>
</dbReference>